<dbReference type="Gene3D" id="1.20.1250.20">
    <property type="entry name" value="MFS general substrate transporter like domains"/>
    <property type="match status" value="2"/>
</dbReference>
<proteinExistence type="predicted"/>
<dbReference type="GO" id="GO:0035879">
    <property type="term" value="P:plasma membrane lactate transport"/>
    <property type="evidence" value="ECO:0007669"/>
    <property type="project" value="TreeGrafter"/>
</dbReference>
<feature type="transmembrane region" description="Helical" evidence="5">
    <location>
        <begin position="251"/>
        <end position="269"/>
    </location>
</feature>
<reference evidence="7" key="1">
    <citation type="journal article" date="2021" name="Open Biol.">
        <title>Shared evolutionary footprints suggest mitochondrial oxidative damage underlies multiple complex I losses in fungi.</title>
        <authorList>
            <person name="Schikora-Tamarit M.A."/>
            <person name="Marcet-Houben M."/>
            <person name="Nosek J."/>
            <person name="Gabaldon T."/>
        </authorList>
    </citation>
    <scope>NUCLEOTIDE SEQUENCE</scope>
    <source>
        <strain evidence="7">CBS6341</strain>
    </source>
</reference>
<keyword evidence="8" id="KW-1185">Reference proteome</keyword>
<gene>
    <name evidence="7" type="ORF">WICMUC_000364</name>
</gene>
<dbReference type="InterPro" id="IPR036259">
    <property type="entry name" value="MFS_trans_sf"/>
</dbReference>
<dbReference type="SUPFAM" id="SSF103473">
    <property type="entry name" value="MFS general substrate transporter"/>
    <property type="match status" value="1"/>
</dbReference>
<organism evidence="7 8">
    <name type="scientific">Wickerhamomyces mucosus</name>
    <dbReference type="NCBI Taxonomy" id="1378264"/>
    <lineage>
        <taxon>Eukaryota</taxon>
        <taxon>Fungi</taxon>
        <taxon>Dikarya</taxon>
        <taxon>Ascomycota</taxon>
        <taxon>Saccharomycotina</taxon>
        <taxon>Saccharomycetes</taxon>
        <taxon>Phaffomycetales</taxon>
        <taxon>Wickerhamomycetaceae</taxon>
        <taxon>Wickerhamomyces</taxon>
    </lineage>
</organism>
<evidence type="ECO:0000313" key="8">
    <source>
        <dbReference type="Proteomes" id="UP000769528"/>
    </source>
</evidence>
<feature type="transmembrane region" description="Helical" evidence="5">
    <location>
        <begin position="169"/>
        <end position="190"/>
    </location>
</feature>
<dbReference type="GO" id="GO:0015355">
    <property type="term" value="F:secondary active monocarboxylate transmembrane transporter activity"/>
    <property type="evidence" value="ECO:0007669"/>
    <property type="project" value="TreeGrafter"/>
</dbReference>
<feature type="domain" description="Major facilitator superfamily (MFS) profile" evidence="6">
    <location>
        <begin position="46"/>
        <end position="442"/>
    </location>
</feature>
<dbReference type="Pfam" id="PF00083">
    <property type="entry name" value="Sugar_tr"/>
    <property type="match status" value="1"/>
</dbReference>
<evidence type="ECO:0000313" key="7">
    <source>
        <dbReference type="EMBL" id="KAH3680433.1"/>
    </source>
</evidence>
<dbReference type="OrthoDB" id="5296287at2759"/>
<protein>
    <recommendedName>
        <fullName evidence="6">Major facilitator superfamily (MFS) profile domain-containing protein</fullName>
    </recommendedName>
</protein>
<evidence type="ECO:0000256" key="1">
    <source>
        <dbReference type="ARBA" id="ARBA00004141"/>
    </source>
</evidence>
<comment type="subcellular location">
    <subcellularLocation>
        <location evidence="1">Membrane</location>
        <topology evidence="1">Multi-pass membrane protein</topology>
    </subcellularLocation>
</comment>
<dbReference type="EMBL" id="JAEUBF010000117">
    <property type="protein sequence ID" value="KAH3680433.1"/>
    <property type="molecule type" value="Genomic_DNA"/>
</dbReference>
<keyword evidence="2 5" id="KW-0812">Transmembrane</keyword>
<feature type="transmembrane region" description="Helical" evidence="5">
    <location>
        <begin position="202"/>
        <end position="220"/>
    </location>
</feature>
<evidence type="ECO:0000256" key="3">
    <source>
        <dbReference type="ARBA" id="ARBA00022989"/>
    </source>
</evidence>
<feature type="transmembrane region" description="Helical" evidence="5">
    <location>
        <begin position="321"/>
        <end position="338"/>
    </location>
</feature>
<feature type="transmembrane region" description="Helical" evidence="5">
    <location>
        <begin position="416"/>
        <end position="437"/>
    </location>
</feature>
<evidence type="ECO:0000256" key="4">
    <source>
        <dbReference type="ARBA" id="ARBA00023136"/>
    </source>
</evidence>
<keyword evidence="3 5" id="KW-1133">Transmembrane helix</keyword>
<accession>A0A9P8TI49</accession>
<sequence>MAQSVGQYLKTRVTTLFPSKEEINHEIENINPFPALAEMTGRQWQFFILGFLAWSFDAFDYFSVSVNVNYLAEDFGKTVKDITWAMTLVLMLRSVGSVIVGFAADKYGRKWPLIINMAVLAILEVGTGFVTTFEQFLGVRALFGIAMGGMFGVASATALESAPKKARSALSGIFQEGYAFGYLLVVALQRGYVKTEKGWRCLFWTCAPILVCLICWRLTLPETDAFLQQKLHLQNKKSSFKKDAAEAFRQNWLKMIYLVLLMSGFNFMSHGSQDLYPTFLSKQLQFSSNASTVTNVCANLGAIVGGILFAHFSGLIGRRSSIAICCICGGALIYPWAFVKGPAINAGAFFLQFFVQGAWGVVPIHLAELSPPEFKAFVSGVAYQLGNLASSASSTIETTIGERFPLPELGEDVYDYGKVMAIFVGCVFGYVLIIALIGPENRNGEINFKLDEKEIQELQEDGLISCPQDEEERIGSSEVEELDEAKNEIHYRENGNV</sequence>
<dbReference type="CDD" id="cd17316">
    <property type="entry name" value="MFS_SV2_like"/>
    <property type="match status" value="1"/>
</dbReference>
<feature type="transmembrane region" description="Helical" evidence="5">
    <location>
        <begin position="137"/>
        <end position="157"/>
    </location>
</feature>
<feature type="transmembrane region" description="Helical" evidence="5">
    <location>
        <begin position="84"/>
        <end position="104"/>
    </location>
</feature>
<reference evidence="7" key="2">
    <citation type="submission" date="2021-01" db="EMBL/GenBank/DDBJ databases">
        <authorList>
            <person name="Schikora-Tamarit M.A."/>
        </authorList>
    </citation>
    <scope>NUCLEOTIDE SEQUENCE</scope>
    <source>
        <strain evidence="7">CBS6341</strain>
    </source>
</reference>
<evidence type="ECO:0000259" key="6">
    <source>
        <dbReference type="PROSITE" id="PS50850"/>
    </source>
</evidence>
<dbReference type="AlphaFoldDB" id="A0A9P8TI49"/>
<feature type="transmembrane region" description="Helical" evidence="5">
    <location>
        <begin position="46"/>
        <end position="64"/>
    </location>
</feature>
<dbReference type="PANTHER" id="PTHR23508:SF10">
    <property type="entry name" value="CARBOXYLIC ACID TRANSPORTER PROTEIN HOMOLOG"/>
    <property type="match status" value="1"/>
</dbReference>
<feature type="transmembrane region" description="Helical" evidence="5">
    <location>
        <begin position="111"/>
        <end position="131"/>
    </location>
</feature>
<comment type="caution">
    <text evidence="7">The sequence shown here is derived from an EMBL/GenBank/DDBJ whole genome shotgun (WGS) entry which is preliminary data.</text>
</comment>
<dbReference type="PROSITE" id="PS50850">
    <property type="entry name" value="MFS"/>
    <property type="match status" value="1"/>
</dbReference>
<dbReference type="GO" id="GO:0005886">
    <property type="term" value="C:plasma membrane"/>
    <property type="evidence" value="ECO:0007669"/>
    <property type="project" value="TreeGrafter"/>
</dbReference>
<dbReference type="Proteomes" id="UP000769528">
    <property type="component" value="Unassembled WGS sequence"/>
</dbReference>
<evidence type="ECO:0000256" key="5">
    <source>
        <dbReference type="SAM" id="Phobius"/>
    </source>
</evidence>
<keyword evidence="4 5" id="KW-0472">Membrane</keyword>
<dbReference type="InterPro" id="IPR005828">
    <property type="entry name" value="MFS_sugar_transport-like"/>
</dbReference>
<evidence type="ECO:0000256" key="2">
    <source>
        <dbReference type="ARBA" id="ARBA00022692"/>
    </source>
</evidence>
<name>A0A9P8TI49_9ASCO</name>
<dbReference type="InterPro" id="IPR020846">
    <property type="entry name" value="MFS_dom"/>
</dbReference>
<dbReference type="PANTHER" id="PTHR23508">
    <property type="entry name" value="CARBOXYLIC ACID TRANSPORTER PROTEIN HOMOLOG"/>
    <property type="match status" value="1"/>
</dbReference>
<feature type="transmembrane region" description="Helical" evidence="5">
    <location>
        <begin position="289"/>
        <end position="309"/>
    </location>
</feature>